<dbReference type="Pfam" id="PF13561">
    <property type="entry name" value="adh_short_C2"/>
    <property type="match status" value="1"/>
</dbReference>
<dbReference type="PANTHER" id="PTHR43639">
    <property type="entry name" value="OXIDOREDUCTASE, SHORT-CHAIN DEHYDROGENASE/REDUCTASE FAMILY (AFU_ORTHOLOGUE AFUA_5G02870)"/>
    <property type="match status" value="1"/>
</dbReference>
<evidence type="ECO:0000256" key="2">
    <source>
        <dbReference type="ARBA" id="ARBA00023002"/>
    </source>
</evidence>
<reference evidence="4 5" key="1">
    <citation type="submission" date="2018-05" db="EMBL/GenBank/DDBJ databases">
        <title>Genomic Encyclopedia of Archaeal and Bacterial Type Strains, Phase II (KMG-II): from individual species to whole genera.</title>
        <authorList>
            <person name="Goeker M."/>
        </authorList>
    </citation>
    <scope>NUCLEOTIDE SEQUENCE [LARGE SCALE GENOMIC DNA]</scope>
    <source>
        <strain evidence="4 5">DSM 22214</strain>
    </source>
</reference>
<keyword evidence="5" id="KW-1185">Reference proteome</keyword>
<proteinExistence type="inferred from homology"/>
<keyword evidence="2" id="KW-0560">Oxidoreductase</keyword>
<name>A0A316EST8_9BACT</name>
<dbReference type="SUPFAM" id="SSF51735">
    <property type="entry name" value="NAD(P)-binding Rossmann-fold domains"/>
    <property type="match status" value="1"/>
</dbReference>
<dbReference type="AlphaFoldDB" id="A0A316EST8"/>
<accession>A0A316EST8</accession>
<feature type="domain" description="Ketoreductase" evidence="3">
    <location>
        <begin position="7"/>
        <end position="188"/>
    </location>
</feature>
<dbReference type="InterPro" id="IPR057326">
    <property type="entry name" value="KR_dom"/>
</dbReference>
<evidence type="ECO:0000313" key="4">
    <source>
        <dbReference type="EMBL" id="PWK26220.1"/>
    </source>
</evidence>
<protein>
    <submittedName>
        <fullName evidence="4">Glucose 1-dehydrogenase</fullName>
    </submittedName>
</protein>
<dbReference type="InterPro" id="IPR002347">
    <property type="entry name" value="SDR_fam"/>
</dbReference>
<sequence>MKRFSGKVALVSGGGRGIGRAICVRLAQEGANIVFNGRKNDENVAETIRQVSETGAKVHFIQSDISEVSAVFAMVEETLKVFGQLDILVNNAGIEINAPFWEVTEKDYDSVMNINLKGMFFLTQAFVKYVKENNRAGVVVNNSSVHEELPFPNFTAYCASKGGMQMVMRNLAVELAPLGIRINNVAPGAIKTPINADLLSKPELLSTLQNNISLGRLGEPEDVAAVIAFLASDDAKYVTGSTYYVDGGLTFHYKEQ</sequence>
<gene>
    <name evidence="4" type="ORF">LV89_02701</name>
</gene>
<dbReference type="PRINTS" id="PR00081">
    <property type="entry name" value="GDHRDH"/>
</dbReference>
<dbReference type="InterPro" id="IPR036291">
    <property type="entry name" value="NAD(P)-bd_dom_sf"/>
</dbReference>
<comment type="caution">
    <text evidence="4">The sequence shown here is derived from an EMBL/GenBank/DDBJ whole genome shotgun (WGS) entry which is preliminary data.</text>
</comment>
<dbReference type="RefSeq" id="WP_109743422.1">
    <property type="nucleotide sequence ID" value="NZ_QGGO01000013.1"/>
</dbReference>
<dbReference type="GO" id="GO:0016491">
    <property type="term" value="F:oxidoreductase activity"/>
    <property type="evidence" value="ECO:0007669"/>
    <property type="project" value="UniProtKB-KW"/>
</dbReference>
<comment type="similarity">
    <text evidence="1">Belongs to the short-chain dehydrogenases/reductases (SDR) family.</text>
</comment>
<dbReference type="Gene3D" id="3.40.50.720">
    <property type="entry name" value="NAD(P)-binding Rossmann-like Domain"/>
    <property type="match status" value="1"/>
</dbReference>
<dbReference type="OrthoDB" id="9788235at2"/>
<dbReference type="PROSITE" id="PS00061">
    <property type="entry name" value="ADH_SHORT"/>
    <property type="match status" value="1"/>
</dbReference>
<dbReference type="Proteomes" id="UP000245489">
    <property type="component" value="Unassembled WGS sequence"/>
</dbReference>
<evidence type="ECO:0000256" key="1">
    <source>
        <dbReference type="ARBA" id="ARBA00006484"/>
    </source>
</evidence>
<evidence type="ECO:0000259" key="3">
    <source>
        <dbReference type="SMART" id="SM00822"/>
    </source>
</evidence>
<dbReference type="SMART" id="SM00822">
    <property type="entry name" value="PKS_KR"/>
    <property type="match status" value="1"/>
</dbReference>
<dbReference type="NCBIfam" id="NF005559">
    <property type="entry name" value="PRK07231.1"/>
    <property type="match status" value="1"/>
</dbReference>
<dbReference type="EMBL" id="QGGO01000013">
    <property type="protein sequence ID" value="PWK26220.1"/>
    <property type="molecule type" value="Genomic_DNA"/>
</dbReference>
<dbReference type="InterPro" id="IPR020904">
    <property type="entry name" value="Sc_DH/Rdtase_CS"/>
</dbReference>
<dbReference type="PANTHER" id="PTHR43639:SF1">
    <property type="entry name" value="SHORT-CHAIN DEHYDROGENASE_REDUCTASE FAMILY PROTEIN"/>
    <property type="match status" value="1"/>
</dbReference>
<organism evidence="4 5">
    <name type="scientific">Arcicella aurantiaca</name>
    <dbReference type="NCBI Taxonomy" id="591202"/>
    <lineage>
        <taxon>Bacteria</taxon>
        <taxon>Pseudomonadati</taxon>
        <taxon>Bacteroidota</taxon>
        <taxon>Cytophagia</taxon>
        <taxon>Cytophagales</taxon>
        <taxon>Flectobacillaceae</taxon>
        <taxon>Arcicella</taxon>
    </lineage>
</organism>
<dbReference type="FunFam" id="3.40.50.720:FF:000084">
    <property type="entry name" value="Short-chain dehydrogenase reductase"/>
    <property type="match status" value="1"/>
</dbReference>
<evidence type="ECO:0000313" key="5">
    <source>
        <dbReference type="Proteomes" id="UP000245489"/>
    </source>
</evidence>
<dbReference type="PRINTS" id="PR00080">
    <property type="entry name" value="SDRFAMILY"/>
</dbReference>